<proteinExistence type="predicted"/>
<name>A0ABS5ZIP7_9GAMM</name>
<organism evidence="2 3">
    <name type="scientific">Zooshikella harenae</name>
    <dbReference type="NCBI Taxonomy" id="2827238"/>
    <lineage>
        <taxon>Bacteria</taxon>
        <taxon>Pseudomonadati</taxon>
        <taxon>Pseudomonadota</taxon>
        <taxon>Gammaproteobacteria</taxon>
        <taxon>Oceanospirillales</taxon>
        <taxon>Zooshikellaceae</taxon>
        <taxon>Zooshikella</taxon>
    </lineage>
</organism>
<feature type="chain" id="PRO_5045443971" evidence="1">
    <location>
        <begin position="26"/>
        <end position="580"/>
    </location>
</feature>
<comment type="caution">
    <text evidence="2">The sequence shown here is derived from an EMBL/GenBank/DDBJ whole genome shotgun (WGS) entry which is preliminary data.</text>
</comment>
<dbReference type="Proteomes" id="UP000690515">
    <property type="component" value="Unassembled WGS sequence"/>
</dbReference>
<gene>
    <name evidence="2" type="ORF">KCG35_23115</name>
</gene>
<evidence type="ECO:0000256" key="1">
    <source>
        <dbReference type="SAM" id="SignalP"/>
    </source>
</evidence>
<dbReference type="EMBL" id="JAGSOY010000123">
    <property type="protein sequence ID" value="MBU2713949.1"/>
    <property type="molecule type" value="Genomic_DNA"/>
</dbReference>
<sequence>MKLNKQTSRILSFLTLLSTSTLCTASVYTHQLGPNTGVSASSSSTAFLGAAFAVDRNKIWPSTCLSGTSIVDNPGNTSQIISLNSEYNHQKLEENIDISVNGKANLFDLVKLGTEQSFKRAVSETETSYTLLLTYRYDAPVVRYQLADAGSRLTEFGQKALANGADSFYRLCGDSFISQLERGGRLFVGIKLDFANKSIKETFKSSTNFKFADLASVKAALNGTRNKFSSLVNIYLTAYQIGGDQLALGNILGVVSGDNIKACYSSTSSNYQCGSIIDSLSKYVRKGGPLVKSWQRHPAVTGIITTHYSDVVEGNPQRTSELTKRIINSRALLYKAFKAQQKLLSRVETVLSTSYSPLLQARWNKLKDDYQAAKSVVTSNIEALEYAMAVCYSALDSCNSSRINTLANLVTVRLPVDPYSLTDVGKISVGKGGGEQHCRAPELSVIVGVGARVKNDNVKGIRIAYRKLLDNGALGSVQYKQCGSGYEKFVKAPAGHVLTGFEFRVKRDNVAAINVFSKKWDQSKRKLTGKVVSTRSGSGSELSLDLSTDQVNNTFYDTDHVVLTGLSLRTSSDDASGITG</sequence>
<dbReference type="RefSeq" id="WP_215822224.1">
    <property type="nucleotide sequence ID" value="NZ_JAGSOY010000123.1"/>
</dbReference>
<keyword evidence="1" id="KW-0732">Signal</keyword>
<feature type="signal peptide" evidence="1">
    <location>
        <begin position="1"/>
        <end position="25"/>
    </location>
</feature>
<evidence type="ECO:0000313" key="3">
    <source>
        <dbReference type="Proteomes" id="UP000690515"/>
    </source>
</evidence>
<protein>
    <submittedName>
        <fullName evidence="2">Uncharacterized protein</fullName>
    </submittedName>
</protein>
<evidence type="ECO:0000313" key="2">
    <source>
        <dbReference type="EMBL" id="MBU2713949.1"/>
    </source>
</evidence>
<reference evidence="2 3" key="1">
    <citation type="submission" date="2021-04" db="EMBL/GenBank/DDBJ databases">
        <authorList>
            <person name="Pira H."/>
            <person name="Risdian C."/>
            <person name="Wink J."/>
        </authorList>
    </citation>
    <scope>NUCLEOTIDE SEQUENCE [LARGE SCALE GENOMIC DNA]</scope>
    <source>
        <strain evidence="2 3">WH53</strain>
    </source>
</reference>
<keyword evidence="3" id="KW-1185">Reference proteome</keyword>
<feature type="non-terminal residue" evidence="2">
    <location>
        <position position="580"/>
    </location>
</feature>
<accession>A0ABS5ZIP7</accession>